<keyword evidence="9" id="KW-1185">Reference proteome</keyword>
<keyword evidence="2 6" id="KW-0732">Signal</keyword>
<dbReference type="InterPro" id="IPR036249">
    <property type="entry name" value="Thioredoxin-like_sf"/>
</dbReference>
<dbReference type="InterPro" id="IPR013766">
    <property type="entry name" value="Thioredoxin_domain"/>
</dbReference>
<evidence type="ECO:0000256" key="5">
    <source>
        <dbReference type="ARBA" id="ARBA00023284"/>
    </source>
</evidence>
<dbReference type="RefSeq" id="WP_132315732.1">
    <property type="nucleotide sequence ID" value="NZ_FWZT01000002.1"/>
</dbReference>
<feature type="domain" description="Thioredoxin" evidence="7">
    <location>
        <begin position="147"/>
        <end position="322"/>
    </location>
</feature>
<dbReference type="Gene3D" id="1.10.4030.10">
    <property type="entry name" value="Porin chaperone SurA, peptide-binding domain"/>
    <property type="match status" value="1"/>
</dbReference>
<accession>A0A1Y6BC02</accession>
<evidence type="ECO:0000256" key="6">
    <source>
        <dbReference type="SAM" id="SignalP"/>
    </source>
</evidence>
<keyword evidence="4" id="KW-1015">Disulfide bond</keyword>
<dbReference type="GO" id="GO:0016491">
    <property type="term" value="F:oxidoreductase activity"/>
    <property type="evidence" value="ECO:0007669"/>
    <property type="project" value="UniProtKB-KW"/>
</dbReference>
<reference evidence="9" key="1">
    <citation type="submission" date="2017-04" db="EMBL/GenBank/DDBJ databases">
        <authorList>
            <person name="Varghese N."/>
            <person name="Submissions S."/>
        </authorList>
    </citation>
    <scope>NUCLEOTIDE SEQUENCE [LARGE SCALE GENOMIC DNA]</scope>
    <source>
        <strain evidence="9">RKEM611</strain>
    </source>
</reference>
<feature type="chain" id="PRO_5012034527" evidence="6">
    <location>
        <begin position="22"/>
        <end position="325"/>
    </location>
</feature>
<dbReference type="EMBL" id="FWZT01000002">
    <property type="protein sequence ID" value="SME93125.1"/>
    <property type="molecule type" value="Genomic_DNA"/>
</dbReference>
<dbReference type="PROSITE" id="PS51352">
    <property type="entry name" value="THIOREDOXIN_2"/>
    <property type="match status" value="1"/>
</dbReference>
<keyword evidence="5" id="KW-0676">Redox-active center</keyword>
<sequence length="325" mass="37349">MKYASVWVSLGCLALSVNASANLLVDGKQRSIQDVAPRYANQLYRVQMKAYEEEKKILEDALLDQYFQDEARRKKLDEKQLKADILQVKDPADAELKSFYQENKDRIRQPLDAIRDDLRNFLKQRKEAEAKQDLLLRLEKKGRYRVVLNQPQQPKFEIRTKSFFSRGKKGSKVQVVEFADYRCPHCRSASLLFEDLYEAYGKSVEFVFIDFPVLKGLSHDVAKAAYCAGEQKKFWPYHKKAFERQASLNPTELETLAKELNLDLDSFNACRSSQAASDFVDKGAQEADRLGLSGTPSFFVNGKLVLNTSKLELTRLIDQELKTSH</sequence>
<dbReference type="OrthoDB" id="9784686at2"/>
<dbReference type="SUPFAM" id="SSF52833">
    <property type="entry name" value="Thioredoxin-like"/>
    <property type="match status" value="1"/>
</dbReference>
<keyword evidence="3" id="KW-0560">Oxidoreductase</keyword>
<proteinExistence type="inferred from homology"/>
<protein>
    <submittedName>
        <fullName evidence="8">Thioredoxin</fullName>
    </submittedName>
</protein>
<dbReference type="Pfam" id="PF13462">
    <property type="entry name" value="Thioredoxin_4"/>
    <property type="match status" value="1"/>
</dbReference>
<evidence type="ECO:0000256" key="3">
    <source>
        <dbReference type="ARBA" id="ARBA00023002"/>
    </source>
</evidence>
<dbReference type="PANTHER" id="PTHR13887">
    <property type="entry name" value="GLUTATHIONE S-TRANSFERASE KAPPA"/>
    <property type="match status" value="1"/>
</dbReference>
<feature type="signal peptide" evidence="6">
    <location>
        <begin position="1"/>
        <end position="21"/>
    </location>
</feature>
<dbReference type="PANTHER" id="PTHR13887:SF14">
    <property type="entry name" value="DISULFIDE BOND FORMATION PROTEIN D"/>
    <property type="match status" value="1"/>
</dbReference>
<gene>
    <name evidence="8" type="ORF">SAMN06296036_1027</name>
</gene>
<organism evidence="8 9">
    <name type="scientific">Pseudobacteriovorax antillogorgiicola</name>
    <dbReference type="NCBI Taxonomy" id="1513793"/>
    <lineage>
        <taxon>Bacteria</taxon>
        <taxon>Pseudomonadati</taxon>
        <taxon>Bdellovibrionota</taxon>
        <taxon>Oligoflexia</taxon>
        <taxon>Oligoflexales</taxon>
        <taxon>Pseudobacteriovoracaceae</taxon>
        <taxon>Pseudobacteriovorax</taxon>
    </lineage>
</organism>
<evidence type="ECO:0000256" key="2">
    <source>
        <dbReference type="ARBA" id="ARBA00022729"/>
    </source>
</evidence>
<evidence type="ECO:0000313" key="8">
    <source>
        <dbReference type="EMBL" id="SME93125.1"/>
    </source>
</evidence>
<dbReference type="STRING" id="1513793.SAMN06296036_1027"/>
<evidence type="ECO:0000313" key="9">
    <source>
        <dbReference type="Proteomes" id="UP000192907"/>
    </source>
</evidence>
<dbReference type="Gene3D" id="3.40.30.10">
    <property type="entry name" value="Glutaredoxin"/>
    <property type="match status" value="1"/>
</dbReference>
<comment type="similarity">
    <text evidence="1">Belongs to the thioredoxin family. DsbA subfamily.</text>
</comment>
<evidence type="ECO:0000259" key="7">
    <source>
        <dbReference type="PROSITE" id="PS51352"/>
    </source>
</evidence>
<dbReference type="InterPro" id="IPR012336">
    <property type="entry name" value="Thioredoxin-like_fold"/>
</dbReference>
<dbReference type="Proteomes" id="UP000192907">
    <property type="component" value="Unassembled WGS sequence"/>
</dbReference>
<evidence type="ECO:0000256" key="4">
    <source>
        <dbReference type="ARBA" id="ARBA00023157"/>
    </source>
</evidence>
<dbReference type="AlphaFoldDB" id="A0A1Y6BC02"/>
<evidence type="ECO:0000256" key="1">
    <source>
        <dbReference type="ARBA" id="ARBA00005791"/>
    </source>
</evidence>
<name>A0A1Y6BC02_9BACT</name>